<evidence type="ECO:0000256" key="1">
    <source>
        <dbReference type="ARBA" id="ARBA00022485"/>
    </source>
</evidence>
<proteinExistence type="predicted"/>
<evidence type="ECO:0000313" key="8">
    <source>
        <dbReference type="EMBL" id="GHD08591.1"/>
    </source>
</evidence>
<keyword evidence="2" id="KW-0349">Heme</keyword>
<dbReference type="InterPro" id="IPR051329">
    <property type="entry name" value="NIR_SIR_4Fe-4S"/>
</dbReference>
<dbReference type="SUPFAM" id="SSF55124">
    <property type="entry name" value="Nitrite/Sulfite reductase N-terminal domain-like"/>
    <property type="match status" value="2"/>
</dbReference>
<evidence type="ECO:0000256" key="6">
    <source>
        <dbReference type="ARBA" id="ARBA00023014"/>
    </source>
</evidence>
<keyword evidence="9" id="KW-1185">Reference proteome</keyword>
<evidence type="ECO:0000259" key="7">
    <source>
        <dbReference type="Pfam" id="PF03460"/>
    </source>
</evidence>
<name>A0A8J3DN90_9HYPH</name>
<dbReference type="SUPFAM" id="SSF56014">
    <property type="entry name" value="Nitrite and sulphite reductase 4Fe-4S domain-like"/>
    <property type="match status" value="2"/>
</dbReference>
<dbReference type="Gene3D" id="3.90.480.10">
    <property type="entry name" value="Sulfite Reductase Hemoprotein,Domain 2"/>
    <property type="match status" value="1"/>
</dbReference>
<dbReference type="AlphaFoldDB" id="A0A8J3DN90"/>
<dbReference type="GO" id="GO:0046872">
    <property type="term" value="F:metal ion binding"/>
    <property type="evidence" value="ECO:0007669"/>
    <property type="project" value="UniProtKB-KW"/>
</dbReference>
<dbReference type="Pfam" id="PF03460">
    <property type="entry name" value="NIR_SIR_ferr"/>
    <property type="match status" value="1"/>
</dbReference>
<evidence type="ECO:0000256" key="4">
    <source>
        <dbReference type="ARBA" id="ARBA00023002"/>
    </source>
</evidence>
<dbReference type="PANTHER" id="PTHR32439">
    <property type="entry name" value="FERREDOXIN--NITRITE REDUCTASE, CHLOROPLASTIC"/>
    <property type="match status" value="1"/>
</dbReference>
<dbReference type="InterPro" id="IPR045854">
    <property type="entry name" value="NO2/SO3_Rdtase_4Fe4S_sf"/>
</dbReference>
<dbReference type="InterPro" id="IPR005117">
    <property type="entry name" value="NiRdtase/SiRdtase_haem-b_fer"/>
</dbReference>
<evidence type="ECO:0000256" key="3">
    <source>
        <dbReference type="ARBA" id="ARBA00022723"/>
    </source>
</evidence>
<keyword evidence="4" id="KW-0560">Oxidoreductase</keyword>
<evidence type="ECO:0000256" key="2">
    <source>
        <dbReference type="ARBA" id="ARBA00022617"/>
    </source>
</evidence>
<evidence type="ECO:0000256" key="5">
    <source>
        <dbReference type="ARBA" id="ARBA00023004"/>
    </source>
</evidence>
<keyword evidence="5" id="KW-0408">Iron</keyword>
<dbReference type="GO" id="GO:0016491">
    <property type="term" value="F:oxidoreductase activity"/>
    <property type="evidence" value="ECO:0007669"/>
    <property type="project" value="UniProtKB-KW"/>
</dbReference>
<keyword evidence="3" id="KW-0479">Metal-binding</keyword>
<keyword evidence="1" id="KW-0004">4Fe-4S</keyword>
<dbReference type="EMBL" id="BMZQ01000001">
    <property type="protein sequence ID" value="GHD08591.1"/>
    <property type="molecule type" value="Genomic_DNA"/>
</dbReference>
<protein>
    <submittedName>
        <fullName evidence="8">Precorrin-3B synthase</fullName>
    </submittedName>
</protein>
<accession>A0A8J3DN90</accession>
<dbReference type="Proteomes" id="UP000630142">
    <property type="component" value="Unassembled WGS sequence"/>
</dbReference>
<gene>
    <name evidence="8" type="primary">cobG</name>
    <name evidence="8" type="ORF">GCM10016234_08270</name>
</gene>
<comment type="caution">
    <text evidence="8">The sequence shown here is derived from an EMBL/GenBank/DDBJ whole genome shotgun (WGS) entry which is preliminary data.</text>
</comment>
<feature type="domain" description="Nitrite/Sulfite reductase ferredoxin-like" evidence="7">
    <location>
        <begin position="20"/>
        <end position="85"/>
    </location>
</feature>
<sequence length="404" mass="42278">MTTTIIPHRQRGECPSLSKPMPTGDGLLARINPINGAISPVALAGVAEAAKRCGNGLLEVTLRGSLQIRGLRDETVADMNAAVEALGLAIRTGLPLDIAPLAGLCAEERADPRPLAEAIKSQATSFAAQFGPKVSVVVDGGGPSMLHGVKADIRLTALNADTWQVAIAGDAQTARFVGVYDADLAVQSAIALLRTIAEGGRKTRGRDLLPTFETVQPPAQPREAEPDRFHPSDILPLTDGRSAAVIALPFGTVTAETLIALCADLQTLGIGELRLSPERMLIMLCPDHPAAEAALYRSTAFDVITKPDDPRLRIVACAGAPACASAHLNTHALAAELAAKSAIGQDLPFLLHLSGCEKECSKPSGTFISVIGMPGSRKIVANGIVLPPDFSDRLMTQTPMQRAS</sequence>
<dbReference type="RefSeq" id="WP_189501864.1">
    <property type="nucleotide sequence ID" value="NZ_BMZQ01000001.1"/>
</dbReference>
<keyword evidence="6" id="KW-0411">Iron-sulfur</keyword>
<dbReference type="PANTHER" id="PTHR32439:SF9">
    <property type="entry name" value="BLR3264 PROTEIN"/>
    <property type="match status" value="1"/>
</dbReference>
<organism evidence="8 9">
    <name type="scientific">Tianweitania populi</name>
    <dbReference type="NCBI Taxonomy" id="1607949"/>
    <lineage>
        <taxon>Bacteria</taxon>
        <taxon>Pseudomonadati</taxon>
        <taxon>Pseudomonadota</taxon>
        <taxon>Alphaproteobacteria</taxon>
        <taxon>Hyphomicrobiales</taxon>
        <taxon>Phyllobacteriaceae</taxon>
        <taxon>Tianweitania</taxon>
    </lineage>
</organism>
<dbReference type="NCBIfam" id="TIGR02435">
    <property type="entry name" value="CobG"/>
    <property type="match status" value="1"/>
</dbReference>
<reference evidence="8" key="2">
    <citation type="submission" date="2020-09" db="EMBL/GenBank/DDBJ databases">
        <authorList>
            <person name="Sun Q."/>
            <person name="Kim S."/>
        </authorList>
    </citation>
    <scope>NUCLEOTIDE SEQUENCE</scope>
    <source>
        <strain evidence="8">KCTC 42249</strain>
    </source>
</reference>
<dbReference type="Gene3D" id="3.30.413.10">
    <property type="entry name" value="Sulfite Reductase Hemoprotein, domain 1"/>
    <property type="match status" value="2"/>
</dbReference>
<evidence type="ECO:0000313" key="9">
    <source>
        <dbReference type="Proteomes" id="UP000630142"/>
    </source>
</evidence>
<reference evidence="8" key="1">
    <citation type="journal article" date="2014" name="Int. J. Syst. Evol. Microbiol.">
        <title>Complete genome sequence of Corynebacterium casei LMG S-19264T (=DSM 44701T), isolated from a smear-ripened cheese.</title>
        <authorList>
            <consortium name="US DOE Joint Genome Institute (JGI-PGF)"/>
            <person name="Walter F."/>
            <person name="Albersmeier A."/>
            <person name="Kalinowski J."/>
            <person name="Ruckert C."/>
        </authorList>
    </citation>
    <scope>NUCLEOTIDE SEQUENCE</scope>
    <source>
        <strain evidence="8">KCTC 42249</strain>
    </source>
</reference>
<dbReference type="InterPro" id="IPR012798">
    <property type="entry name" value="Cbl_synth_CobG-like"/>
</dbReference>
<dbReference type="InterPro" id="IPR036136">
    <property type="entry name" value="Nit/Sulf_reduc_fer-like_dom_sf"/>
</dbReference>
<dbReference type="GO" id="GO:0051539">
    <property type="term" value="F:4 iron, 4 sulfur cluster binding"/>
    <property type="evidence" value="ECO:0007669"/>
    <property type="project" value="UniProtKB-KW"/>
</dbReference>